<dbReference type="VEuPathDB" id="AmoebaDB:NF0102910"/>
<dbReference type="OrthoDB" id="10324385at2759"/>
<evidence type="ECO:0000313" key="3">
    <source>
        <dbReference type="EMBL" id="KAF0984929.1"/>
    </source>
</evidence>
<dbReference type="AlphaFoldDB" id="A0A6A5CI08"/>
<dbReference type="Proteomes" id="UP000444721">
    <property type="component" value="Unassembled WGS sequence"/>
</dbReference>
<dbReference type="VEuPathDB" id="AmoebaDB:NfTy_032180"/>
<dbReference type="EMBL" id="VFQX01000002">
    <property type="protein sequence ID" value="KAF0984929.1"/>
    <property type="molecule type" value="Genomic_DNA"/>
</dbReference>
<organism evidence="3 4">
    <name type="scientific">Naegleria fowleri</name>
    <name type="common">Brain eating amoeba</name>
    <dbReference type="NCBI Taxonomy" id="5763"/>
    <lineage>
        <taxon>Eukaryota</taxon>
        <taxon>Discoba</taxon>
        <taxon>Heterolobosea</taxon>
        <taxon>Tetramitia</taxon>
        <taxon>Eutetramitia</taxon>
        <taxon>Vahlkampfiidae</taxon>
        <taxon>Naegleria</taxon>
    </lineage>
</organism>
<dbReference type="VEuPathDB" id="AmoebaDB:FDP41_000828"/>
<keyword evidence="1" id="KW-1133">Transmembrane helix</keyword>
<name>A0A6A5CI08_NAEFO</name>
<reference evidence="3 4" key="1">
    <citation type="journal article" date="2019" name="Sci. Rep.">
        <title>Nanopore sequencing improves the draft genome of the human pathogenic amoeba Naegleria fowleri.</title>
        <authorList>
            <person name="Liechti N."/>
            <person name="Schurch N."/>
            <person name="Bruggmann R."/>
            <person name="Wittwer M."/>
        </authorList>
    </citation>
    <scope>NUCLEOTIDE SEQUENCE [LARGE SCALE GENOMIC DNA]</scope>
    <source>
        <strain evidence="3 4">ATCC 30894</strain>
    </source>
</reference>
<feature type="transmembrane region" description="Helical" evidence="1">
    <location>
        <begin position="475"/>
        <end position="493"/>
    </location>
</feature>
<evidence type="ECO:0000256" key="2">
    <source>
        <dbReference type="SAM" id="SignalP"/>
    </source>
</evidence>
<keyword evidence="4" id="KW-1185">Reference proteome</keyword>
<protein>
    <recommendedName>
        <fullName evidence="5">Dickkopf N-terminal cysteine-rich domain-containing protein</fullName>
    </recommendedName>
</protein>
<keyword evidence="2" id="KW-0732">Signal</keyword>
<accession>A0A6A5CI08</accession>
<evidence type="ECO:0008006" key="5">
    <source>
        <dbReference type="Google" id="ProtNLM"/>
    </source>
</evidence>
<evidence type="ECO:0000313" key="4">
    <source>
        <dbReference type="Proteomes" id="UP000444721"/>
    </source>
</evidence>
<evidence type="ECO:0000256" key="1">
    <source>
        <dbReference type="SAM" id="Phobius"/>
    </source>
</evidence>
<keyword evidence="1" id="KW-0472">Membrane</keyword>
<proteinExistence type="predicted"/>
<feature type="chain" id="PRO_5025681392" description="Dickkopf N-terminal cysteine-rich domain-containing protein" evidence="2">
    <location>
        <begin position="40"/>
        <end position="494"/>
    </location>
</feature>
<dbReference type="RefSeq" id="XP_044569642.1">
    <property type="nucleotide sequence ID" value="XM_044712116.1"/>
</dbReference>
<sequence>MFLTHQSSMILSSKKRQPILLSLCALLSLFLIASSVSNAQTCRTNLITNTFTPSLLNVDYCPIGWINTGTKCERFADVWKARLGSGCSTSLDCKFSSLSCINNICSPLNRMEGDTCTQDSQCVQNVNAKYGTTCFNGRCQPVTLSKTAKVGETCNVKNAADNTISDCAEGYCALASFFNSILPGLVTSKCVKTSEAKKGETCGFKYTPVPPAVTDYITCESGTTCSLVIGGTCIPVIQEGQACSLTDSSQRCQTNTYCRRKVAGASTTCEYLAPIGQYCDTVLDCAFVNSGMISCENNKCVRKASRPNGQGCTSNDQCYSRYCDSTTSKCAAYAGRETCSTSASCTTAISQGCGCAGKETDSNLGKCVASCEGQLLDLRACLYNLGMYYYESITPSQSLGYTQYSDETSTAFRSCRYYYDRFYGCMKQTWNDAGISTSDSSMPGVGLGSGVNDGNSLLLPERNGSESLMRGMNQSMMMMVVVIVVIMVVILSLY</sequence>
<keyword evidence="1" id="KW-0812">Transmembrane</keyword>
<dbReference type="OMA" id="IGWINTG"/>
<gene>
    <name evidence="3" type="ORF">FDP41_000828</name>
</gene>
<feature type="signal peptide" evidence="2">
    <location>
        <begin position="1"/>
        <end position="39"/>
    </location>
</feature>
<dbReference type="GeneID" id="68108046"/>
<comment type="caution">
    <text evidence="3">The sequence shown here is derived from an EMBL/GenBank/DDBJ whole genome shotgun (WGS) entry which is preliminary data.</text>
</comment>